<dbReference type="AlphaFoldDB" id="A0A814JN38"/>
<gene>
    <name evidence="2" type="ORF">GPM918_LOCUS15803</name>
    <name evidence="3" type="ORF">SRO942_LOCUS15803</name>
</gene>
<evidence type="ECO:0000259" key="1">
    <source>
        <dbReference type="Pfam" id="PF26215"/>
    </source>
</evidence>
<accession>A0A814JN38</accession>
<evidence type="ECO:0000313" key="2">
    <source>
        <dbReference type="EMBL" id="CAF1041490.1"/>
    </source>
</evidence>
<name>A0A814JN38_9BILA</name>
<keyword evidence="4" id="KW-1185">Reference proteome</keyword>
<comment type="caution">
    <text evidence="2">The sequence shown here is derived from an EMBL/GenBank/DDBJ whole genome shotgun (WGS) entry which is preliminary data.</text>
</comment>
<dbReference type="Proteomes" id="UP000681722">
    <property type="component" value="Unassembled WGS sequence"/>
</dbReference>
<sequence>MINRAIRICSTYNLLSNELDEIRRITKLNGYPRTFVDTLIGVLLNKMLVSNHYTAVNNIKKDNSKKIRLIVDVPFVKNSSKVLSKKLTYLTKTIKSECDLKIIMRPPKSIGSFFQVKDNIPNLLESNLVYAVNCNDCSGSYCGKTERQVCRRLVEHGAPKCVLEPSSASAPTQSLSGPLKKTKTGVTSYSNATNLRRFSRIANKNKNNLTTVSNLSLSDDYDSTSDTMTVKQNKSAISKHISDTRHKINWDGFKILFKDNNPYRLLIKESLAILSHKPKLNNTVRSIPLFIFPEGIRKNLIKDPGG</sequence>
<dbReference type="OrthoDB" id="10037736at2759"/>
<reference evidence="2" key="1">
    <citation type="submission" date="2021-02" db="EMBL/GenBank/DDBJ databases">
        <authorList>
            <person name="Nowell W R."/>
        </authorList>
    </citation>
    <scope>NUCLEOTIDE SEQUENCE</scope>
</reference>
<feature type="domain" description="Helix-turn-helix" evidence="1">
    <location>
        <begin position="1"/>
        <end position="40"/>
    </location>
</feature>
<organism evidence="2 4">
    <name type="scientific">Didymodactylos carnosus</name>
    <dbReference type="NCBI Taxonomy" id="1234261"/>
    <lineage>
        <taxon>Eukaryota</taxon>
        <taxon>Metazoa</taxon>
        <taxon>Spiralia</taxon>
        <taxon>Gnathifera</taxon>
        <taxon>Rotifera</taxon>
        <taxon>Eurotatoria</taxon>
        <taxon>Bdelloidea</taxon>
        <taxon>Philodinida</taxon>
        <taxon>Philodinidae</taxon>
        <taxon>Didymodactylos</taxon>
    </lineage>
</organism>
<dbReference type="EMBL" id="CAJNOQ010004032">
    <property type="protein sequence ID" value="CAF1041490.1"/>
    <property type="molecule type" value="Genomic_DNA"/>
</dbReference>
<dbReference type="EMBL" id="CAJOBC010004032">
    <property type="protein sequence ID" value="CAF3811689.1"/>
    <property type="molecule type" value="Genomic_DNA"/>
</dbReference>
<dbReference type="Proteomes" id="UP000663829">
    <property type="component" value="Unassembled WGS sequence"/>
</dbReference>
<protein>
    <recommendedName>
        <fullName evidence="1">Helix-turn-helix domain-containing protein</fullName>
    </recommendedName>
</protein>
<evidence type="ECO:0000313" key="3">
    <source>
        <dbReference type="EMBL" id="CAF3811689.1"/>
    </source>
</evidence>
<proteinExistence type="predicted"/>
<evidence type="ECO:0000313" key="4">
    <source>
        <dbReference type="Proteomes" id="UP000663829"/>
    </source>
</evidence>
<dbReference type="Pfam" id="PF26215">
    <property type="entry name" value="HTH_animal"/>
    <property type="match status" value="1"/>
</dbReference>
<dbReference type="InterPro" id="IPR058912">
    <property type="entry name" value="HTH_animal"/>
</dbReference>